<evidence type="ECO:0000313" key="4">
    <source>
        <dbReference type="Proteomes" id="UP000030690"/>
    </source>
</evidence>
<dbReference type="InterPro" id="IPR019111">
    <property type="entry name" value="PRESA_N"/>
</dbReference>
<organism evidence="3 4">
    <name type="scientific">Plasmodium falciparum Vietnam Oak-Knoll</name>
    <name type="common">FVO</name>
    <dbReference type="NCBI Taxonomy" id="1036723"/>
    <lineage>
        <taxon>Eukaryota</taxon>
        <taxon>Sar</taxon>
        <taxon>Alveolata</taxon>
        <taxon>Apicomplexa</taxon>
        <taxon>Aconoidasida</taxon>
        <taxon>Haemosporida</taxon>
        <taxon>Plasmodiidae</taxon>
        <taxon>Plasmodium</taxon>
        <taxon>Plasmodium (Laverania)</taxon>
    </lineage>
</organism>
<feature type="domain" description="Plasmodium RESA N-terminal" evidence="2">
    <location>
        <begin position="239"/>
        <end position="357"/>
    </location>
</feature>
<dbReference type="PANTHER" id="PTHR36193:SF23">
    <property type="entry name" value="PHISTB DOMAIN-CONTAINING RESA-LIKE PROTEIN 1"/>
    <property type="match status" value="1"/>
</dbReference>
<accession>A0A024V5J0</accession>
<dbReference type="Pfam" id="PF09687">
    <property type="entry name" value="PRESAN"/>
    <property type="match status" value="1"/>
</dbReference>
<evidence type="ECO:0000259" key="2">
    <source>
        <dbReference type="Pfam" id="PF09687"/>
    </source>
</evidence>
<sequence length="385" mass="46516">MHMNGENVKKQVCRTLHSMGGCNMYIRRMYRSLISLKPRGFIIGIIYILYINVLCIHEKNSISKFELDRKYSKMLCELYTSNRDYFRKKNHELNYACNNNNNIYAYKDMHLDNFDDVDNFDYFDNIDDVNNMEGVDNFGDVHKFGDYFNFEDDDSFDDKNPFDEANYFKHECDFDKYEKSTDSKINVEDKDNNIDDKNSFALPSEHKEISDNDDIVNNEEIISNFDKYYKSNSLHISNDNVLMEYIKKNYGKMTMEELYVIYFYIHEIERKKYLNMECQLYLYCEKLANKYNIPDDYKIKIWKKAYNDVHGFYLNKEKGFYKKIRKIKNGESRNTLLTINILKDTWKKFREMMNNMWSENISVKFANYSKKSLKKKAFIQKFYKK</sequence>
<feature type="transmembrane region" description="Helical" evidence="1">
    <location>
        <begin position="36"/>
        <end position="54"/>
    </location>
</feature>
<evidence type="ECO:0000313" key="3">
    <source>
        <dbReference type="EMBL" id="ETW17822.1"/>
    </source>
</evidence>
<dbReference type="Gene3D" id="6.10.280.180">
    <property type="entry name" value="Plasmodium RESA, N-terminal helical domain"/>
    <property type="match status" value="1"/>
</dbReference>
<dbReference type="PANTHER" id="PTHR36193">
    <property type="entry name" value="PHISTB DOMAIN-CONTAINING RESA-LIKE PROTEIN 1"/>
    <property type="match status" value="1"/>
</dbReference>
<keyword evidence="1" id="KW-0812">Transmembrane</keyword>
<protein>
    <recommendedName>
        <fullName evidence="2">Plasmodium RESA N-terminal domain-containing protein</fullName>
    </recommendedName>
</protein>
<dbReference type="OrthoDB" id="377988at2759"/>
<dbReference type="AlphaFoldDB" id="A0A024V5J0"/>
<dbReference type="EMBL" id="KI925114">
    <property type="protein sequence ID" value="ETW17822.1"/>
    <property type="molecule type" value="Genomic_DNA"/>
</dbReference>
<reference evidence="3 4" key="2">
    <citation type="submission" date="2013-02" db="EMBL/GenBank/DDBJ databases">
        <title>The Genome Sequence of Plasmodium falciparum Vietnam Oak-Knoll (FVO).</title>
        <authorList>
            <consortium name="The Broad Institute Genome Sequencing Platform"/>
            <consortium name="The Broad Institute Genome Sequencing Center for Infectious Disease"/>
            <person name="Neafsey D."/>
            <person name="Cheeseman I."/>
            <person name="Volkman S."/>
            <person name="Adams J."/>
            <person name="Walker B."/>
            <person name="Young S.K."/>
            <person name="Zeng Q."/>
            <person name="Gargeya S."/>
            <person name="Fitzgerald M."/>
            <person name="Haas B."/>
            <person name="Abouelleil A."/>
            <person name="Alvarado L."/>
            <person name="Arachchi H.M."/>
            <person name="Berlin A.M."/>
            <person name="Chapman S.B."/>
            <person name="Dewar J."/>
            <person name="Goldberg J."/>
            <person name="Griggs A."/>
            <person name="Gujja S."/>
            <person name="Hansen M."/>
            <person name="Howarth C."/>
            <person name="Imamovic A."/>
            <person name="Larimer J."/>
            <person name="McCowan C."/>
            <person name="Murphy C."/>
            <person name="Neiman D."/>
            <person name="Pearson M."/>
            <person name="Priest M."/>
            <person name="Roberts A."/>
            <person name="Saif S."/>
            <person name="Shea T."/>
            <person name="Sisk P."/>
            <person name="Sykes S."/>
            <person name="Wortman J."/>
            <person name="Nusbaum C."/>
            <person name="Birren B."/>
        </authorList>
    </citation>
    <scope>NUCLEOTIDE SEQUENCE [LARGE SCALE GENOMIC DNA]</scope>
    <source>
        <strain evidence="4">Vietnam Oak-Knoll (FVO)</strain>
    </source>
</reference>
<proteinExistence type="predicted"/>
<evidence type="ECO:0000256" key="1">
    <source>
        <dbReference type="SAM" id="Phobius"/>
    </source>
</evidence>
<gene>
    <name evidence="3" type="ORF">PFFVO_03264</name>
</gene>
<keyword evidence="1" id="KW-1133">Transmembrane helix</keyword>
<dbReference type="Proteomes" id="UP000030690">
    <property type="component" value="Unassembled WGS sequence"/>
</dbReference>
<keyword evidence="1" id="KW-0472">Membrane</keyword>
<name>A0A024V5J0_PLAFA</name>
<dbReference type="InterPro" id="IPR044885">
    <property type="entry name" value="PRESA_N_sf"/>
</dbReference>
<reference evidence="3 4" key="1">
    <citation type="submission" date="2013-02" db="EMBL/GenBank/DDBJ databases">
        <title>The Genome Annotation of Plasmodium falciparum Vietnam Oak-Knoll (FVO).</title>
        <authorList>
            <consortium name="The Broad Institute Genome Sequencing Platform"/>
            <consortium name="The Broad Institute Genome Sequencing Center for Infectious Disease"/>
            <person name="Neafsey D."/>
            <person name="Hoffman S."/>
            <person name="Volkman S."/>
            <person name="Rosenthal P."/>
            <person name="Walker B."/>
            <person name="Young S.K."/>
            <person name="Zeng Q."/>
            <person name="Gargeya S."/>
            <person name="Fitzgerald M."/>
            <person name="Haas B."/>
            <person name="Abouelleil A."/>
            <person name="Allen A.W."/>
            <person name="Alvarado L."/>
            <person name="Arachchi H.M."/>
            <person name="Berlin A.M."/>
            <person name="Chapman S.B."/>
            <person name="Gainer-Dewar J."/>
            <person name="Goldberg J."/>
            <person name="Griggs A."/>
            <person name="Gujja S."/>
            <person name="Hansen M."/>
            <person name="Howarth C."/>
            <person name="Imamovic A."/>
            <person name="Ireland A."/>
            <person name="Larimer J."/>
            <person name="McCowan C."/>
            <person name="Murphy C."/>
            <person name="Pearson M."/>
            <person name="Poon T.W."/>
            <person name="Priest M."/>
            <person name="Roberts A."/>
            <person name="Saif S."/>
            <person name="Shea T."/>
            <person name="Sisk P."/>
            <person name="Sykes S."/>
            <person name="Wortman J."/>
            <person name="Nusbaum C."/>
            <person name="Birren B."/>
        </authorList>
    </citation>
    <scope>NUCLEOTIDE SEQUENCE [LARGE SCALE GENOMIC DNA]</scope>
    <source>
        <strain evidence="4">Vietnam Oak-Knoll (FVO)</strain>
    </source>
</reference>